<dbReference type="PROSITE" id="PS50280">
    <property type="entry name" value="SET"/>
    <property type="match status" value="1"/>
</dbReference>
<dbReference type="InterPro" id="IPR036427">
    <property type="entry name" value="Bromodomain-like_sf"/>
</dbReference>
<dbReference type="SMART" id="SM00508">
    <property type="entry name" value="PostSET"/>
    <property type="match status" value="1"/>
</dbReference>
<evidence type="ECO:0000259" key="17">
    <source>
        <dbReference type="PROSITE" id="PS50868"/>
    </source>
</evidence>
<dbReference type="Proteomes" id="UP001515480">
    <property type="component" value="Unassembled WGS sequence"/>
</dbReference>
<dbReference type="PROSITE" id="PS50014">
    <property type="entry name" value="BROMODOMAIN_2"/>
    <property type="match status" value="1"/>
</dbReference>
<feature type="compositionally biased region" description="Polar residues" evidence="13">
    <location>
        <begin position="762"/>
        <end position="774"/>
    </location>
</feature>
<dbReference type="Gene3D" id="2.170.270.10">
    <property type="entry name" value="SET domain"/>
    <property type="match status" value="1"/>
</dbReference>
<dbReference type="SUPFAM" id="SSF57903">
    <property type="entry name" value="FYVE/PHD zinc finger"/>
    <property type="match status" value="3"/>
</dbReference>
<dbReference type="Pfam" id="PF00856">
    <property type="entry name" value="SET"/>
    <property type="match status" value="1"/>
</dbReference>
<feature type="domain" description="Post-SET" evidence="17">
    <location>
        <begin position="1275"/>
        <end position="1291"/>
    </location>
</feature>
<evidence type="ECO:0008006" key="20">
    <source>
        <dbReference type="Google" id="ProtNLM"/>
    </source>
</evidence>
<evidence type="ECO:0000256" key="11">
    <source>
        <dbReference type="PROSITE-ProRule" id="PRU00035"/>
    </source>
</evidence>
<accession>A0AB34IC35</accession>
<keyword evidence="4" id="KW-0479">Metal-binding</keyword>
<evidence type="ECO:0000256" key="12">
    <source>
        <dbReference type="PROSITE-ProRule" id="PRU00146"/>
    </source>
</evidence>
<feature type="region of interest" description="Disordered" evidence="13">
    <location>
        <begin position="762"/>
        <end position="785"/>
    </location>
</feature>
<dbReference type="GO" id="GO:0035097">
    <property type="term" value="C:histone methyltransferase complex"/>
    <property type="evidence" value="ECO:0007669"/>
    <property type="project" value="TreeGrafter"/>
</dbReference>
<dbReference type="Pfam" id="PF05965">
    <property type="entry name" value="FYRC"/>
    <property type="match status" value="1"/>
</dbReference>
<keyword evidence="1" id="KW-0489">Methyltransferase</keyword>
<evidence type="ECO:0000256" key="1">
    <source>
        <dbReference type="ARBA" id="ARBA00022603"/>
    </source>
</evidence>
<dbReference type="SUPFAM" id="SSF82199">
    <property type="entry name" value="SET domain"/>
    <property type="match status" value="1"/>
</dbReference>
<keyword evidence="3" id="KW-0949">S-adenosyl-L-methionine</keyword>
<evidence type="ECO:0000256" key="10">
    <source>
        <dbReference type="ARBA" id="ARBA00023163"/>
    </source>
</evidence>
<dbReference type="GO" id="GO:0008270">
    <property type="term" value="F:zinc ion binding"/>
    <property type="evidence" value="ECO:0007669"/>
    <property type="project" value="UniProtKB-KW"/>
</dbReference>
<dbReference type="Pfam" id="PF00439">
    <property type="entry name" value="Bromodomain"/>
    <property type="match status" value="1"/>
</dbReference>
<dbReference type="SMART" id="SM00249">
    <property type="entry name" value="PHD"/>
    <property type="match status" value="5"/>
</dbReference>
<keyword evidence="19" id="KW-1185">Reference proteome</keyword>
<evidence type="ECO:0000256" key="8">
    <source>
        <dbReference type="ARBA" id="ARBA00023015"/>
    </source>
</evidence>
<feature type="domain" description="PHD-type" evidence="15">
    <location>
        <begin position="875"/>
        <end position="938"/>
    </location>
</feature>
<feature type="domain" description="PHD-type" evidence="15">
    <location>
        <begin position="493"/>
        <end position="540"/>
    </location>
</feature>
<feature type="domain" description="SET" evidence="16">
    <location>
        <begin position="1147"/>
        <end position="1269"/>
    </location>
</feature>
<dbReference type="SMART" id="SM00297">
    <property type="entry name" value="BROMO"/>
    <property type="match status" value="1"/>
</dbReference>
<dbReference type="InterPro" id="IPR003889">
    <property type="entry name" value="FYrich_C"/>
</dbReference>
<evidence type="ECO:0000259" key="15">
    <source>
        <dbReference type="PROSITE" id="PS50016"/>
    </source>
</evidence>
<dbReference type="InterPro" id="IPR011011">
    <property type="entry name" value="Znf_FYVE_PHD"/>
</dbReference>
<evidence type="ECO:0000256" key="4">
    <source>
        <dbReference type="ARBA" id="ARBA00022723"/>
    </source>
</evidence>
<keyword evidence="8" id="KW-0805">Transcription regulation</keyword>
<keyword evidence="6" id="KW-0862">Zinc</keyword>
<evidence type="ECO:0000256" key="7">
    <source>
        <dbReference type="ARBA" id="ARBA00022853"/>
    </source>
</evidence>
<feature type="compositionally biased region" description="Basic and acidic residues" evidence="13">
    <location>
        <begin position="1101"/>
        <end position="1119"/>
    </location>
</feature>
<dbReference type="PROSITE" id="PS50868">
    <property type="entry name" value="POST_SET"/>
    <property type="match status" value="1"/>
</dbReference>
<dbReference type="InterPro" id="IPR001965">
    <property type="entry name" value="Znf_PHD"/>
</dbReference>
<sequence>MEGRRARKPAPRVKEQRPFRVPCAQHNGRKCLLRAPQRTGSDEWVSGTISNCKGGDDPVADVILDDSAEGKPHRIHLLRQMVRIANDVVWGGAHIDSVDLISTGDGAVEPFVDGLEPVLIFAPFGQPDDDNTSDQLLAQSLVDNQHFWISMEATRNFVLHTWKRKIEPPLKKAVLQALEYKKQFDAWHMNEKFRKKIVGRRIAVWCDSAMTWCCGEIQSYEKSSLQHSIIYDGKNTQSFLDVSNEVVHLLSDSEEENRFDVYSEQGKCCHCSRFGLRAKLTSRGTKIVFSRRQEIARRERVARAPSQTRPTKSTQSTSPAAFEATSILRTTAAERAERAKRKAEQETGLTTAADAYSSELDWGCKKLKAESGAVEVMPLKAVLTTAREDEPEEAENPCEFGADAPRVEEAGEEEGAHAEEEDAGEHGSCFEGEVHSEVGQDADQHFSSDDTKPAYTGDALHCSNCWDTFHFECMDKRLDLVPEHWTEWRCVACKECHVCKSKGRLAICDTCDRGFHIACLDPPLKGFPFRAFKCPDCVQCSSCGTTNAKLWAKDYTMCQTCERAFSMKKFCPICLSAHRNDDGALVKCTRCQFSIHPACDGMDSGMVEMKSKPDSEYACPNCRGERTSTLLLQVLDKLQREDREGFFAEPVPVEYAVAMQYHTVVDSPMDFKTMREKILANAYGSDSLNDSLNDAVAAFRKDFELICTNAMAFHRPNEKCHIKAKRLLPFGVGCILSTFPWSKPADHTEDEHPTANLNSVTSALQPQQQDTLSAQPPPPANGVLLGTVDSTGEKTALLLESEWDFNATVSFTTAAGAAELEFCFVCGACDLDDSSSRSSMLHCWHCAEAFHVFCTPPPCPEINEDTILHWIWFEGRYCGVCGVCYDDDDPFANVMVKCDTCGLWIHAACDGMDEQTYAAIGAERPGYGIYECPDCADESHFNTESIWRTLSRLVAKVQHRRLQFSPELLSLDAEEPGISSHPQRKAACLRWVNERAHAGVDWALESDASTIFAGRTPLEAWLSLQSRRSKLSSKRSYASTFSPERQQLEAAAFFGFGLPAVAQLIEQLPDPVIRRPSTYKAALEMYYRPFINRGELPCPELHMKPPSEESAEGKSDSVHLRKREVERSVGVVERGSNATATALKQPMPVEVRRSPIHNWGLFTTRPVPKDGIVVEYKGRELRNTVADRKEKWYEAGAIKGQGGDCYMFRLDEECVLDATTCGNAARFMNHCCTPNCYCKVVEGDKNKKHIVIFAQRDLEEGEEVTYDYKFPVEKAKIPCHCGAPKCLKIMN</sequence>
<dbReference type="SMART" id="SM00184">
    <property type="entry name" value="RING"/>
    <property type="match status" value="3"/>
</dbReference>
<feature type="region of interest" description="Disordered" evidence="13">
    <location>
        <begin position="298"/>
        <end position="324"/>
    </location>
</feature>
<dbReference type="EMBL" id="JBGBPQ010000032">
    <property type="protein sequence ID" value="KAL1495474.1"/>
    <property type="molecule type" value="Genomic_DNA"/>
</dbReference>
<dbReference type="Pfam" id="PF00628">
    <property type="entry name" value="PHD"/>
    <property type="match status" value="1"/>
</dbReference>
<dbReference type="InterPro" id="IPR003616">
    <property type="entry name" value="Post-SET_dom"/>
</dbReference>
<keyword evidence="5 12" id="KW-0863">Zinc-finger</keyword>
<dbReference type="InterPro" id="IPR019787">
    <property type="entry name" value="Znf_PHD-finger"/>
</dbReference>
<keyword evidence="7" id="KW-0156">Chromatin regulator</keyword>
<dbReference type="PROSITE" id="PS50016">
    <property type="entry name" value="ZF_PHD_2"/>
    <property type="match status" value="3"/>
</dbReference>
<evidence type="ECO:0000256" key="2">
    <source>
        <dbReference type="ARBA" id="ARBA00022679"/>
    </source>
</evidence>
<feature type="compositionally biased region" description="Polar residues" evidence="13">
    <location>
        <begin position="305"/>
        <end position="319"/>
    </location>
</feature>
<feature type="domain" description="PHD-type" evidence="15">
    <location>
        <begin position="568"/>
        <end position="625"/>
    </location>
</feature>
<dbReference type="CDD" id="cd10518">
    <property type="entry name" value="SET_SETD1-like"/>
    <property type="match status" value="1"/>
</dbReference>
<reference evidence="18 19" key="1">
    <citation type="journal article" date="2024" name="Science">
        <title>Giant polyketide synthase enzymes in the biosynthesis of giant marine polyether toxins.</title>
        <authorList>
            <person name="Fallon T.R."/>
            <person name="Shende V.V."/>
            <person name="Wierzbicki I.H."/>
            <person name="Pendleton A.L."/>
            <person name="Watervoot N.F."/>
            <person name="Auber R.P."/>
            <person name="Gonzalez D.J."/>
            <person name="Wisecaver J.H."/>
            <person name="Moore B.S."/>
        </authorList>
    </citation>
    <scope>NUCLEOTIDE SEQUENCE [LARGE SCALE GENOMIC DNA]</scope>
    <source>
        <strain evidence="18 19">12B1</strain>
    </source>
</reference>
<evidence type="ECO:0000256" key="13">
    <source>
        <dbReference type="SAM" id="MobiDB-lite"/>
    </source>
</evidence>
<comment type="caution">
    <text evidence="18">The sequence shown here is derived from an EMBL/GenBank/DDBJ whole genome shotgun (WGS) entry which is preliminary data.</text>
</comment>
<dbReference type="InterPro" id="IPR013083">
    <property type="entry name" value="Znf_RING/FYVE/PHD"/>
</dbReference>
<evidence type="ECO:0000313" key="18">
    <source>
        <dbReference type="EMBL" id="KAL1495474.1"/>
    </source>
</evidence>
<dbReference type="InterPro" id="IPR001841">
    <property type="entry name" value="Znf_RING"/>
</dbReference>
<organism evidence="18 19">
    <name type="scientific">Prymnesium parvum</name>
    <name type="common">Toxic golden alga</name>
    <dbReference type="NCBI Taxonomy" id="97485"/>
    <lineage>
        <taxon>Eukaryota</taxon>
        <taxon>Haptista</taxon>
        <taxon>Haptophyta</taxon>
        <taxon>Prymnesiophyceae</taxon>
        <taxon>Prymnesiales</taxon>
        <taxon>Prymnesiaceae</taxon>
        <taxon>Prymnesium</taxon>
    </lineage>
</organism>
<dbReference type="SMART" id="SM00317">
    <property type="entry name" value="SET"/>
    <property type="match status" value="1"/>
</dbReference>
<evidence type="ECO:0000313" key="19">
    <source>
        <dbReference type="Proteomes" id="UP001515480"/>
    </source>
</evidence>
<dbReference type="Gene3D" id="3.30.40.10">
    <property type="entry name" value="Zinc/RING finger domain, C3HC4 (zinc finger)"/>
    <property type="match status" value="4"/>
</dbReference>
<keyword evidence="9 11" id="KW-0103">Bromodomain</keyword>
<dbReference type="InterPro" id="IPR001214">
    <property type="entry name" value="SET_dom"/>
</dbReference>
<dbReference type="PANTHER" id="PTHR45838">
    <property type="entry name" value="HISTONE-LYSINE-N-METHYLTRANSFERASE 2 KMT2 FAMILY MEMBER"/>
    <property type="match status" value="1"/>
</dbReference>
<dbReference type="GO" id="GO:0045893">
    <property type="term" value="P:positive regulation of DNA-templated transcription"/>
    <property type="evidence" value="ECO:0007669"/>
    <property type="project" value="TreeGrafter"/>
</dbReference>
<dbReference type="SUPFAM" id="SSF47370">
    <property type="entry name" value="Bromodomain"/>
    <property type="match status" value="1"/>
</dbReference>
<evidence type="ECO:0000259" key="16">
    <source>
        <dbReference type="PROSITE" id="PS50280"/>
    </source>
</evidence>
<dbReference type="GO" id="GO:0042800">
    <property type="term" value="F:histone H3K4 methyltransferase activity"/>
    <property type="evidence" value="ECO:0007669"/>
    <property type="project" value="TreeGrafter"/>
</dbReference>
<gene>
    <name evidence="18" type="ORF">AB1Y20_016840</name>
</gene>
<evidence type="ECO:0000256" key="5">
    <source>
        <dbReference type="ARBA" id="ARBA00022771"/>
    </source>
</evidence>
<protein>
    <recommendedName>
        <fullName evidence="20">Histone-lysine N-methyltransferase</fullName>
    </recommendedName>
</protein>
<keyword evidence="10" id="KW-0804">Transcription</keyword>
<evidence type="ECO:0000256" key="9">
    <source>
        <dbReference type="ARBA" id="ARBA00023117"/>
    </source>
</evidence>
<proteinExistence type="predicted"/>
<name>A0AB34IC35_PRYPA</name>
<feature type="region of interest" description="Disordered" evidence="13">
    <location>
        <begin position="1099"/>
        <end position="1119"/>
    </location>
</feature>
<evidence type="ECO:0000256" key="6">
    <source>
        <dbReference type="ARBA" id="ARBA00022833"/>
    </source>
</evidence>
<keyword evidence="2" id="KW-0808">Transferase</keyword>
<feature type="domain" description="Bromo" evidence="14">
    <location>
        <begin position="639"/>
        <end position="721"/>
    </location>
</feature>
<dbReference type="InterPro" id="IPR001487">
    <property type="entry name" value="Bromodomain"/>
</dbReference>
<dbReference type="Gene3D" id="1.20.920.10">
    <property type="entry name" value="Bromodomain-like"/>
    <property type="match status" value="1"/>
</dbReference>
<dbReference type="InterPro" id="IPR046341">
    <property type="entry name" value="SET_dom_sf"/>
</dbReference>
<evidence type="ECO:0000259" key="14">
    <source>
        <dbReference type="PROSITE" id="PS50014"/>
    </source>
</evidence>
<evidence type="ECO:0000256" key="3">
    <source>
        <dbReference type="ARBA" id="ARBA00022691"/>
    </source>
</evidence>
<dbReference type="PANTHER" id="PTHR45838:SF4">
    <property type="entry name" value="HISTONE-LYSINE N-METHYLTRANSFERASE TRITHORAX"/>
    <property type="match status" value="1"/>
</dbReference>
<dbReference type="GO" id="GO:0032259">
    <property type="term" value="P:methylation"/>
    <property type="evidence" value="ECO:0007669"/>
    <property type="project" value="UniProtKB-KW"/>
</dbReference>